<comment type="caution">
    <text evidence="3">The sequence shown here is derived from an EMBL/GenBank/DDBJ whole genome shotgun (WGS) entry which is preliminary data.</text>
</comment>
<dbReference type="SUPFAM" id="SSF48726">
    <property type="entry name" value="Immunoglobulin"/>
    <property type="match status" value="1"/>
</dbReference>
<dbReference type="Gene3D" id="2.60.40.10">
    <property type="entry name" value="Immunoglobulins"/>
    <property type="match status" value="1"/>
</dbReference>
<dbReference type="InterPro" id="IPR007110">
    <property type="entry name" value="Ig-like_dom"/>
</dbReference>
<accession>A0AAN8PPU5</accession>
<evidence type="ECO:0000313" key="3">
    <source>
        <dbReference type="EMBL" id="KAK6173925.1"/>
    </source>
</evidence>
<feature type="domain" description="Ig-like" evidence="2">
    <location>
        <begin position="130"/>
        <end position="187"/>
    </location>
</feature>
<reference evidence="3 4" key="1">
    <citation type="submission" date="2024-01" db="EMBL/GenBank/DDBJ databases">
        <title>The genome of the rayed Mediterranean limpet Patella caerulea (Linnaeus, 1758).</title>
        <authorList>
            <person name="Anh-Thu Weber A."/>
            <person name="Halstead-Nussloch G."/>
        </authorList>
    </citation>
    <scope>NUCLEOTIDE SEQUENCE [LARGE SCALE GENOMIC DNA]</scope>
    <source>
        <strain evidence="3">AATW-2023a</strain>
        <tissue evidence="3">Whole specimen</tissue>
    </source>
</reference>
<protein>
    <recommendedName>
        <fullName evidence="2">Ig-like domain-containing protein</fullName>
    </recommendedName>
</protein>
<keyword evidence="4" id="KW-1185">Reference proteome</keyword>
<gene>
    <name evidence="3" type="ORF">SNE40_017296</name>
</gene>
<dbReference type="EMBL" id="JAZGQO010000011">
    <property type="protein sequence ID" value="KAK6173925.1"/>
    <property type="molecule type" value="Genomic_DNA"/>
</dbReference>
<evidence type="ECO:0000313" key="4">
    <source>
        <dbReference type="Proteomes" id="UP001347796"/>
    </source>
</evidence>
<organism evidence="3 4">
    <name type="scientific">Patella caerulea</name>
    <name type="common">Rayed Mediterranean limpet</name>
    <dbReference type="NCBI Taxonomy" id="87958"/>
    <lineage>
        <taxon>Eukaryota</taxon>
        <taxon>Metazoa</taxon>
        <taxon>Spiralia</taxon>
        <taxon>Lophotrochozoa</taxon>
        <taxon>Mollusca</taxon>
        <taxon>Gastropoda</taxon>
        <taxon>Patellogastropoda</taxon>
        <taxon>Patelloidea</taxon>
        <taxon>Patellidae</taxon>
        <taxon>Patella</taxon>
    </lineage>
</organism>
<keyword evidence="1" id="KW-1133">Transmembrane helix</keyword>
<evidence type="ECO:0000256" key="1">
    <source>
        <dbReference type="SAM" id="Phobius"/>
    </source>
</evidence>
<dbReference type="AlphaFoldDB" id="A0AAN8PPU5"/>
<dbReference type="InterPro" id="IPR013783">
    <property type="entry name" value="Ig-like_fold"/>
</dbReference>
<dbReference type="Proteomes" id="UP001347796">
    <property type="component" value="Unassembled WGS sequence"/>
</dbReference>
<keyword evidence="1" id="KW-0812">Transmembrane</keyword>
<keyword evidence="1" id="KW-0472">Membrane</keyword>
<evidence type="ECO:0000259" key="2">
    <source>
        <dbReference type="PROSITE" id="PS50835"/>
    </source>
</evidence>
<dbReference type="PROSITE" id="PS50835">
    <property type="entry name" value="IG_LIKE"/>
    <property type="match status" value="1"/>
</dbReference>
<proteinExistence type="predicted"/>
<feature type="transmembrane region" description="Helical" evidence="1">
    <location>
        <begin position="238"/>
        <end position="262"/>
    </location>
</feature>
<dbReference type="CDD" id="cd00096">
    <property type="entry name" value="Ig"/>
    <property type="match status" value="1"/>
</dbReference>
<dbReference type="InterPro" id="IPR036179">
    <property type="entry name" value="Ig-like_dom_sf"/>
</dbReference>
<sequence length="405" mass="46213">MSLRVNNVTDNKIILQCEVDGRPNNYTFSPWKHYLNDVLIREVKGYLENEDKYIYYINISTQFYKNRGVYVCSGSYSRNGKMYTHTENTTITSTASSEFYENDLETMTETVKVGFDYNISKIFITGSNSTITWFKDNSSLELSSRIGIRTLEVCIPHDYNQSVFIPYSQTLITITPVQVSDEGWYNCFICYHDDCSNSTFHLLVEDEDRVKDDENDSINNTKRGASPNNKNHGLPVHVFIGAGGAAGLVIIIIVIIVIIVVVTRSRRKAKETVQDDQPHREMEIMENDLYISGDTPTSQQNNVEVLYTPINKQSKGKDSSPKPEMEIMENHLYISADDDASWNQTDGNRVKTKPEMEIMENHLYISADYDASRNQKDGNGKKTKPEMEILENDLYISADNDAVHT</sequence>
<name>A0AAN8PPU5_PATCE</name>